<feature type="chain" id="PRO_5011737501" description="YfiR family protein" evidence="1">
    <location>
        <begin position="36"/>
        <end position="187"/>
    </location>
</feature>
<feature type="signal peptide" evidence="1">
    <location>
        <begin position="1"/>
        <end position="35"/>
    </location>
</feature>
<protein>
    <recommendedName>
        <fullName evidence="4">YfiR family protein</fullName>
    </recommendedName>
</protein>
<evidence type="ECO:0000313" key="2">
    <source>
        <dbReference type="EMBL" id="SEK31546.1"/>
    </source>
</evidence>
<proteinExistence type="predicted"/>
<keyword evidence="1" id="KW-0732">Signal</keyword>
<dbReference type="InterPro" id="IPR025293">
    <property type="entry name" value="YfiR/HmsC-like"/>
</dbReference>
<evidence type="ECO:0008006" key="4">
    <source>
        <dbReference type="Google" id="ProtNLM"/>
    </source>
</evidence>
<dbReference type="EMBL" id="FOAA01000001">
    <property type="protein sequence ID" value="SEK31546.1"/>
    <property type="molecule type" value="Genomic_DNA"/>
</dbReference>
<dbReference type="STRING" id="1396821.SAMN05444515_101392"/>
<evidence type="ECO:0000313" key="3">
    <source>
        <dbReference type="Proteomes" id="UP000199256"/>
    </source>
</evidence>
<gene>
    <name evidence="2" type="ORF">SAMN05444515_101392</name>
</gene>
<dbReference type="AlphaFoldDB" id="A0A1H7FZR3"/>
<name>A0A1H7FZR3_9GAMM</name>
<dbReference type="Proteomes" id="UP000199256">
    <property type="component" value="Unassembled WGS sequence"/>
</dbReference>
<organism evidence="2 3">
    <name type="scientific">Ectothiorhodospira marina</name>
    <dbReference type="NCBI Taxonomy" id="1396821"/>
    <lineage>
        <taxon>Bacteria</taxon>
        <taxon>Pseudomonadati</taxon>
        <taxon>Pseudomonadota</taxon>
        <taxon>Gammaproteobacteria</taxon>
        <taxon>Chromatiales</taxon>
        <taxon>Ectothiorhodospiraceae</taxon>
        <taxon>Ectothiorhodospira</taxon>
    </lineage>
</organism>
<accession>A0A1H7FZR3</accession>
<sequence>MGSQDGRVRSRGMPRMRSIAQSFLIYLLLSFPAHVAAGTPSEYQLKAAFLYNFALFTEWPEAVGDTLDLCIYGSDPFGDALLPLNHRRVGPRRIITQLPTTLAELPDCELVFIARSAMGQLPEILGAVHGLPILTVADSPGAMRRGVAINMITQHNRIAFEANLTAARAHSLNLSSRLLRLAEEVEK</sequence>
<dbReference type="Pfam" id="PF13689">
    <property type="entry name" value="DUF4154"/>
    <property type="match status" value="1"/>
</dbReference>
<reference evidence="3" key="1">
    <citation type="submission" date="2016-10" db="EMBL/GenBank/DDBJ databases">
        <authorList>
            <person name="Varghese N."/>
            <person name="Submissions S."/>
        </authorList>
    </citation>
    <scope>NUCLEOTIDE SEQUENCE [LARGE SCALE GENOMIC DNA]</scope>
    <source>
        <strain evidence="3">DSM 241</strain>
    </source>
</reference>
<keyword evidence="3" id="KW-1185">Reference proteome</keyword>
<evidence type="ECO:0000256" key="1">
    <source>
        <dbReference type="SAM" id="SignalP"/>
    </source>
</evidence>